<name>A0A2M8FFD8_9BACT</name>
<dbReference type="GO" id="GO:0005576">
    <property type="term" value="C:extracellular region"/>
    <property type="evidence" value="ECO:0007669"/>
    <property type="project" value="TreeGrafter"/>
</dbReference>
<dbReference type="CDD" id="cd16913">
    <property type="entry name" value="YkuD_like"/>
    <property type="match status" value="1"/>
</dbReference>
<dbReference type="UniPathway" id="UPA00219"/>
<feature type="domain" description="L,D-TPase catalytic" evidence="8">
    <location>
        <begin position="181"/>
        <end position="302"/>
    </location>
</feature>
<dbReference type="Pfam" id="PF03734">
    <property type="entry name" value="YkuD"/>
    <property type="match status" value="1"/>
</dbReference>
<evidence type="ECO:0000313" key="10">
    <source>
        <dbReference type="Proteomes" id="UP000230391"/>
    </source>
</evidence>
<keyword evidence="2" id="KW-0808">Transferase</keyword>
<gene>
    <name evidence="9" type="ORF">CO026_00865</name>
</gene>
<dbReference type="PANTHER" id="PTHR30582:SF2">
    <property type="entry name" value="L,D-TRANSPEPTIDASE YCIB-RELATED"/>
    <property type="match status" value="1"/>
</dbReference>
<dbReference type="GO" id="GO:0016740">
    <property type="term" value="F:transferase activity"/>
    <property type="evidence" value="ECO:0007669"/>
    <property type="project" value="UniProtKB-KW"/>
</dbReference>
<evidence type="ECO:0000256" key="5">
    <source>
        <dbReference type="ARBA" id="ARBA00023316"/>
    </source>
</evidence>
<keyword evidence="7" id="KW-1133">Transmembrane helix</keyword>
<dbReference type="InterPro" id="IPR038063">
    <property type="entry name" value="Transpep_catalytic_dom"/>
</dbReference>
<keyword evidence="7" id="KW-0472">Membrane</keyword>
<dbReference type="Proteomes" id="UP000230391">
    <property type="component" value="Unassembled WGS sequence"/>
</dbReference>
<dbReference type="PROSITE" id="PS52029">
    <property type="entry name" value="LD_TPASE"/>
    <property type="match status" value="1"/>
</dbReference>
<dbReference type="SUPFAM" id="SSF141523">
    <property type="entry name" value="L,D-transpeptidase catalytic domain-like"/>
    <property type="match status" value="1"/>
</dbReference>
<reference evidence="10" key="1">
    <citation type="submission" date="2017-09" db="EMBL/GenBank/DDBJ databases">
        <title>Depth-based differentiation of microbial function through sediment-hosted aquifers and enrichment of novel symbionts in the deep terrestrial subsurface.</title>
        <authorList>
            <person name="Probst A.J."/>
            <person name="Ladd B."/>
            <person name="Jarett J.K."/>
            <person name="Geller-Mcgrath D.E."/>
            <person name="Sieber C.M.K."/>
            <person name="Emerson J.B."/>
            <person name="Anantharaman K."/>
            <person name="Thomas B.C."/>
            <person name="Malmstrom R."/>
            <person name="Stieglmeier M."/>
            <person name="Klingl A."/>
            <person name="Woyke T."/>
            <person name="Ryan C.M."/>
            <person name="Banfield J.F."/>
        </authorList>
    </citation>
    <scope>NUCLEOTIDE SEQUENCE [LARGE SCALE GENOMIC DNA]</scope>
</reference>
<keyword evidence="4 6" id="KW-0573">Peptidoglycan synthesis</keyword>
<dbReference type="InterPro" id="IPR050979">
    <property type="entry name" value="LD-transpeptidase"/>
</dbReference>
<evidence type="ECO:0000256" key="7">
    <source>
        <dbReference type="SAM" id="Phobius"/>
    </source>
</evidence>
<accession>A0A2M8FFD8</accession>
<dbReference type="GO" id="GO:0008360">
    <property type="term" value="P:regulation of cell shape"/>
    <property type="evidence" value="ECO:0007669"/>
    <property type="project" value="UniProtKB-UniRule"/>
</dbReference>
<comment type="caution">
    <text evidence="9">The sequence shown here is derived from an EMBL/GenBank/DDBJ whole genome shotgun (WGS) entry which is preliminary data.</text>
</comment>
<feature type="active site" description="Nucleophile" evidence="6">
    <location>
        <position position="278"/>
    </location>
</feature>
<feature type="transmembrane region" description="Helical" evidence="7">
    <location>
        <begin position="5"/>
        <end position="22"/>
    </location>
</feature>
<dbReference type="GO" id="GO:0018104">
    <property type="term" value="P:peptidoglycan-protein cross-linking"/>
    <property type="evidence" value="ECO:0007669"/>
    <property type="project" value="TreeGrafter"/>
</dbReference>
<dbReference type="InterPro" id="IPR005490">
    <property type="entry name" value="LD_TPept_cat_dom"/>
</dbReference>
<evidence type="ECO:0000256" key="1">
    <source>
        <dbReference type="ARBA" id="ARBA00004752"/>
    </source>
</evidence>
<evidence type="ECO:0000256" key="6">
    <source>
        <dbReference type="PROSITE-ProRule" id="PRU01373"/>
    </source>
</evidence>
<keyword evidence="5 6" id="KW-0961">Cell wall biogenesis/degradation</keyword>
<keyword evidence="7" id="KW-0812">Transmembrane</keyword>
<sequence length="303" mass="33922">MRTGIFIFIFVFSILAIFYFLFSHSDLSSETFVASIDLSSNEFLETGVVQDVIPKEPLKTLPYINEYSQNSLDKSNPSELHSYLTITNGCGTVVEKTCAHAYASATTSSSVRATLRIGMVLLIKDTITAPNSTLWYSVTFDEDLRYGERLTLPWFVPAEYGEINSDIGQLYADASTTQSSKSIIVDRSEQILYAYEGEELFLETPVSTGLLLTPTPRGTFTVFMKTPTRYMQGPIPGISDQYYDLPGVPWNLYFTKQGAVIHGAYWHNSFGKPWSHGCVNLPPDIAKKIYIWADLGMTVTIRD</sequence>
<dbReference type="Gene3D" id="2.40.440.10">
    <property type="entry name" value="L,D-transpeptidase catalytic domain-like"/>
    <property type="match status" value="1"/>
</dbReference>
<dbReference type="PANTHER" id="PTHR30582">
    <property type="entry name" value="L,D-TRANSPEPTIDASE"/>
    <property type="match status" value="1"/>
</dbReference>
<evidence type="ECO:0000256" key="3">
    <source>
        <dbReference type="ARBA" id="ARBA00022960"/>
    </source>
</evidence>
<evidence type="ECO:0000256" key="4">
    <source>
        <dbReference type="ARBA" id="ARBA00022984"/>
    </source>
</evidence>
<evidence type="ECO:0000313" key="9">
    <source>
        <dbReference type="EMBL" id="PJC56336.1"/>
    </source>
</evidence>
<dbReference type="GO" id="GO:0071972">
    <property type="term" value="F:peptidoglycan L,D-transpeptidase activity"/>
    <property type="evidence" value="ECO:0007669"/>
    <property type="project" value="TreeGrafter"/>
</dbReference>
<dbReference type="GO" id="GO:0071555">
    <property type="term" value="P:cell wall organization"/>
    <property type="evidence" value="ECO:0007669"/>
    <property type="project" value="UniProtKB-UniRule"/>
</dbReference>
<evidence type="ECO:0000259" key="8">
    <source>
        <dbReference type="PROSITE" id="PS52029"/>
    </source>
</evidence>
<feature type="active site" description="Proton donor/acceptor" evidence="6">
    <location>
        <position position="262"/>
    </location>
</feature>
<comment type="pathway">
    <text evidence="1 6">Cell wall biogenesis; peptidoglycan biosynthesis.</text>
</comment>
<organism evidence="9 10">
    <name type="scientific">Candidatus Kaiserbacteria bacterium CG_4_9_14_0_2_um_filter_41_32</name>
    <dbReference type="NCBI Taxonomy" id="1974601"/>
    <lineage>
        <taxon>Bacteria</taxon>
        <taxon>Candidatus Kaiseribacteriota</taxon>
    </lineage>
</organism>
<proteinExistence type="predicted"/>
<dbReference type="EMBL" id="PFRD01000043">
    <property type="protein sequence ID" value="PJC56336.1"/>
    <property type="molecule type" value="Genomic_DNA"/>
</dbReference>
<keyword evidence="3 6" id="KW-0133">Cell shape</keyword>
<dbReference type="AlphaFoldDB" id="A0A2M8FFD8"/>
<evidence type="ECO:0000256" key="2">
    <source>
        <dbReference type="ARBA" id="ARBA00022679"/>
    </source>
</evidence>
<protein>
    <recommendedName>
        <fullName evidence="8">L,D-TPase catalytic domain-containing protein</fullName>
    </recommendedName>
</protein>